<dbReference type="RefSeq" id="WP_082908702.1">
    <property type="nucleotide sequence ID" value="NZ_CP015961.1"/>
</dbReference>
<dbReference type="PANTHER" id="PTHR46401">
    <property type="entry name" value="GLYCOSYLTRANSFERASE WBBK-RELATED"/>
    <property type="match status" value="1"/>
</dbReference>
<dbReference type="InterPro" id="IPR001296">
    <property type="entry name" value="Glyco_trans_1"/>
</dbReference>
<dbReference type="Proteomes" id="UP000186104">
    <property type="component" value="Chromosome"/>
</dbReference>
<dbReference type="Pfam" id="PF00534">
    <property type="entry name" value="Glycos_transf_1"/>
    <property type="match status" value="1"/>
</dbReference>
<evidence type="ECO:0000256" key="1">
    <source>
        <dbReference type="ARBA" id="ARBA00022676"/>
    </source>
</evidence>
<evidence type="ECO:0000313" key="6">
    <source>
        <dbReference type="EMBL" id="ANI93244.1"/>
    </source>
</evidence>
<dbReference type="STRING" id="499555.BJL86_2480"/>
<dbReference type="EMBL" id="CP015961">
    <property type="protein sequence ID" value="ANI93244.1"/>
    <property type="molecule type" value="Genomic_DNA"/>
</dbReference>
<dbReference type="AlphaFoldDB" id="A0A173LNL1"/>
<dbReference type="CDD" id="cd03801">
    <property type="entry name" value="GT4_PimA-like"/>
    <property type="match status" value="1"/>
</dbReference>
<organism evidence="6 7">
    <name type="scientific">Dietzia timorensis</name>
    <dbReference type="NCBI Taxonomy" id="499555"/>
    <lineage>
        <taxon>Bacteria</taxon>
        <taxon>Bacillati</taxon>
        <taxon>Actinomycetota</taxon>
        <taxon>Actinomycetes</taxon>
        <taxon>Mycobacteriales</taxon>
        <taxon>Dietziaceae</taxon>
        <taxon>Dietzia</taxon>
    </lineage>
</organism>
<dbReference type="Pfam" id="PF13439">
    <property type="entry name" value="Glyco_transf_4"/>
    <property type="match status" value="1"/>
</dbReference>
<dbReference type="GO" id="GO:0016757">
    <property type="term" value="F:glycosyltransferase activity"/>
    <property type="evidence" value="ECO:0007669"/>
    <property type="project" value="UniProtKB-KW"/>
</dbReference>
<sequence length="469" mass="50531">MRIALLSYRSKPHCGGQGVYVRHLSRELVKQGHEVDVFSGQPYPELDPGPRLVEVPSLDLYNDVNPFRTPRPSEIRDGIDLLELGTMYTAGFPEPRTFSLRMAKLLRGRLGDYDVIHDNQCLGTGLLDLQEQGFPVVATLHHPITRDRRLALAEAKGIRKKITTTRWFGFLGMQKKVARKIPEILTVSESSARDIVTDFEISPESIATVPLGVDTDRFHPGREREPGRIVTVASADEPLKGVPVLLRALATVRKSHPEARLTLVSKLKRGGAAAALIDSLGLGDSIEVVSGVDDDELARLVGTAEIAVVPSMYEGFSLPAVEAMSSGCALIASEAGALPEVVGTDGSAGVLVTPGDDGELAKNIVALLEDPAERERLSTGARARVMERYSWAAVARRTVQVYEAAIARVKGLPVPELEDGPVTGPTDVDVEENLSTEVEGADRAGEPASSDVTNKDATTTNKQQEDAPC</sequence>
<feature type="domain" description="Glycosyltransferase subfamily 4-like N-terminal" evidence="5">
    <location>
        <begin position="15"/>
        <end position="217"/>
    </location>
</feature>
<feature type="compositionally biased region" description="Polar residues" evidence="3">
    <location>
        <begin position="450"/>
        <end position="462"/>
    </location>
</feature>
<dbReference type="Gene3D" id="3.40.50.2000">
    <property type="entry name" value="Glycogen Phosphorylase B"/>
    <property type="match status" value="2"/>
</dbReference>
<feature type="domain" description="Glycosyl transferase family 1" evidence="4">
    <location>
        <begin position="223"/>
        <end position="383"/>
    </location>
</feature>
<evidence type="ECO:0000313" key="7">
    <source>
        <dbReference type="Proteomes" id="UP000186104"/>
    </source>
</evidence>
<evidence type="ECO:0000259" key="4">
    <source>
        <dbReference type="Pfam" id="PF00534"/>
    </source>
</evidence>
<keyword evidence="7" id="KW-1185">Reference proteome</keyword>
<evidence type="ECO:0000256" key="3">
    <source>
        <dbReference type="SAM" id="MobiDB-lite"/>
    </source>
</evidence>
<evidence type="ECO:0000259" key="5">
    <source>
        <dbReference type="Pfam" id="PF13439"/>
    </source>
</evidence>
<dbReference type="KEGG" id="dtm:BJL86_2480"/>
<dbReference type="PANTHER" id="PTHR46401:SF2">
    <property type="entry name" value="GLYCOSYLTRANSFERASE WBBK-RELATED"/>
    <property type="match status" value="1"/>
</dbReference>
<feature type="region of interest" description="Disordered" evidence="3">
    <location>
        <begin position="414"/>
        <end position="469"/>
    </location>
</feature>
<evidence type="ECO:0000256" key="2">
    <source>
        <dbReference type="ARBA" id="ARBA00022679"/>
    </source>
</evidence>
<keyword evidence="2 6" id="KW-0808">Transferase</keyword>
<dbReference type="OrthoDB" id="8555507at2"/>
<keyword evidence="1" id="KW-0328">Glycosyltransferase</keyword>
<name>A0A173LNL1_9ACTN</name>
<dbReference type="SUPFAM" id="SSF53756">
    <property type="entry name" value="UDP-Glycosyltransferase/glycogen phosphorylase"/>
    <property type="match status" value="1"/>
</dbReference>
<gene>
    <name evidence="6" type="ORF">BJL86_2480</name>
</gene>
<proteinExistence type="predicted"/>
<accession>A0A173LNL1</accession>
<protein>
    <submittedName>
        <fullName evidence="6">D-inositol 3-phosphate glycosyltransferase 2</fullName>
    </submittedName>
</protein>
<reference evidence="6 7" key="1">
    <citation type="submission" date="2016-06" db="EMBL/GenBank/DDBJ databases">
        <title>Complete genome sequence of a saline-alkali tolerant type strain Dietzia timorensis ID05-A0528T.</title>
        <authorList>
            <person name="Wu X."/>
        </authorList>
    </citation>
    <scope>NUCLEOTIDE SEQUENCE [LARGE SCALE GENOMIC DNA]</scope>
    <source>
        <strain evidence="6 7">ID05-A0528</strain>
    </source>
</reference>
<dbReference type="InterPro" id="IPR028098">
    <property type="entry name" value="Glyco_trans_4-like_N"/>
</dbReference>
<dbReference type="GO" id="GO:0009103">
    <property type="term" value="P:lipopolysaccharide biosynthetic process"/>
    <property type="evidence" value="ECO:0007669"/>
    <property type="project" value="TreeGrafter"/>
</dbReference>